<sequence>MAVFRVEKTKNYTVMANHHLRDKSLSLKAKGLLSLMLSLPEDWDYTTKGLAQICRDGVDSIRSAVQELEQRGYVVRNRVRNGKGQLGEMEYTIFEQPQAAPEPPAPGPDKPEPKRSDRKKSYLEHSVPKGPEPETPVQVDSQPEQTSPVRERPEWENPVQVFPAQLNTKKLSKEELSTERIQSLQFFPGEANPKKMKRRMTAQQIEEYREYIRENIGYEALLEESPGDRERVDELVELLTETICSQKEQIRIGGNDLPRESVKSRLLKLDREHIRFVLDCLERNTTRIRNIRQYLLTTLYNAPATIDNYYTALVNHDLHSRSA</sequence>
<name>A0A9D1DFT0_9FIRM</name>
<dbReference type="AlphaFoldDB" id="A0A9D1DFT0"/>
<dbReference type="EMBL" id="DVGZ01000121">
    <property type="protein sequence ID" value="HIR48193.1"/>
    <property type="molecule type" value="Genomic_DNA"/>
</dbReference>
<dbReference type="Pfam" id="PF19481">
    <property type="entry name" value="DUF6017"/>
    <property type="match status" value="1"/>
</dbReference>
<reference evidence="3" key="2">
    <citation type="journal article" date="2021" name="PeerJ">
        <title>Extensive microbial diversity within the chicken gut microbiome revealed by metagenomics and culture.</title>
        <authorList>
            <person name="Gilroy R."/>
            <person name="Ravi A."/>
            <person name="Getino M."/>
            <person name="Pursley I."/>
            <person name="Horton D.L."/>
            <person name="Alikhan N.F."/>
            <person name="Baker D."/>
            <person name="Gharbi K."/>
            <person name="Hall N."/>
            <person name="Watson M."/>
            <person name="Adriaenssens E.M."/>
            <person name="Foster-Nyarko E."/>
            <person name="Jarju S."/>
            <person name="Secka A."/>
            <person name="Antonio M."/>
            <person name="Oren A."/>
            <person name="Chaudhuri R.R."/>
            <person name="La Ragione R."/>
            <person name="Hildebrand F."/>
            <person name="Pallen M.J."/>
        </authorList>
    </citation>
    <scope>NUCLEOTIDE SEQUENCE</scope>
    <source>
        <strain evidence="3">ChiSxjej1B13-7958</strain>
    </source>
</reference>
<gene>
    <name evidence="3" type="ORF">IAB89_11170</name>
</gene>
<evidence type="ECO:0000313" key="3">
    <source>
        <dbReference type="EMBL" id="HIR48193.1"/>
    </source>
</evidence>
<feature type="domain" description="DUF6017" evidence="2">
    <location>
        <begin position="194"/>
        <end position="320"/>
    </location>
</feature>
<dbReference type="Proteomes" id="UP000824242">
    <property type="component" value="Unassembled WGS sequence"/>
</dbReference>
<comment type="caution">
    <text evidence="3">The sequence shown here is derived from an EMBL/GenBank/DDBJ whole genome shotgun (WGS) entry which is preliminary data.</text>
</comment>
<proteinExistence type="predicted"/>
<organism evidence="3 4">
    <name type="scientific">Candidatus Caccousia avicola</name>
    <dbReference type="NCBI Taxonomy" id="2840721"/>
    <lineage>
        <taxon>Bacteria</taxon>
        <taxon>Bacillati</taxon>
        <taxon>Bacillota</taxon>
        <taxon>Clostridia</taxon>
        <taxon>Eubacteriales</taxon>
        <taxon>Oscillospiraceae</taxon>
        <taxon>Oscillospiraceae incertae sedis</taxon>
        <taxon>Candidatus Caccousia</taxon>
    </lineage>
</organism>
<dbReference type="InterPro" id="IPR046059">
    <property type="entry name" value="DUF6017"/>
</dbReference>
<protein>
    <submittedName>
        <fullName evidence="3">Helix-turn-helix domain-containing protein</fullName>
    </submittedName>
</protein>
<dbReference type="Pfam" id="PF13730">
    <property type="entry name" value="HTH_36"/>
    <property type="match status" value="1"/>
</dbReference>
<evidence type="ECO:0000259" key="2">
    <source>
        <dbReference type="Pfam" id="PF19481"/>
    </source>
</evidence>
<accession>A0A9D1DFT0</accession>
<reference evidence="3" key="1">
    <citation type="submission" date="2020-10" db="EMBL/GenBank/DDBJ databases">
        <authorList>
            <person name="Gilroy R."/>
        </authorList>
    </citation>
    <scope>NUCLEOTIDE SEQUENCE</scope>
    <source>
        <strain evidence="3">ChiSxjej1B13-7958</strain>
    </source>
</reference>
<feature type="region of interest" description="Disordered" evidence="1">
    <location>
        <begin position="97"/>
        <end position="162"/>
    </location>
</feature>
<feature type="compositionally biased region" description="Polar residues" evidence="1">
    <location>
        <begin position="138"/>
        <end position="148"/>
    </location>
</feature>
<evidence type="ECO:0000313" key="4">
    <source>
        <dbReference type="Proteomes" id="UP000824242"/>
    </source>
</evidence>
<feature type="compositionally biased region" description="Basic and acidic residues" evidence="1">
    <location>
        <begin position="109"/>
        <end position="127"/>
    </location>
</feature>
<evidence type="ECO:0000256" key="1">
    <source>
        <dbReference type="SAM" id="MobiDB-lite"/>
    </source>
</evidence>